<reference evidence="1" key="1">
    <citation type="submission" date="2014-09" db="EMBL/GenBank/DDBJ databases">
        <authorList>
            <person name="Magalhaes I.L.F."/>
            <person name="Oliveira U."/>
            <person name="Santos F.R."/>
            <person name="Vidigal T.H.D.A."/>
            <person name="Brescovit A.D."/>
            <person name="Santos A.J."/>
        </authorList>
    </citation>
    <scope>NUCLEOTIDE SEQUENCE</scope>
    <source>
        <tissue evidence="1">Shoot tissue taken approximately 20 cm above the soil surface</tissue>
    </source>
</reference>
<proteinExistence type="predicted"/>
<accession>A0A0A9ATN7</accession>
<protein>
    <submittedName>
        <fullName evidence="1">Uncharacterized protein</fullName>
    </submittedName>
</protein>
<dbReference type="AlphaFoldDB" id="A0A0A9ATN7"/>
<name>A0A0A9ATN7_ARUDO</name>
<dbReference type="EMBL" id="GBRH01247438">
    <property type="protein sequence ID" value="JAD50457.1"/>
    <property type="molecule type" value="Transcribed_RNA"/>
</dbReference>
<evidence type="ECO:0000313" key="1">
    <source>
        <dbReference type="EMBL" id="JAD50457.1"/>
    </source>
</evidence>
<reference evidence="1" key="2">
    <citation type="journal article" date="2015" name="Data Brief">
        <title>Shoot transcriptome of the giant reed, Arundo donax.</title>
        <authorList>
            <person name="Barrero R.A."/>
            <person name="Guerrero F.D."/>
            <person name="Moolhuijzen P."/>
            <person name="Goolsby J.A."/>
            <person name="Tidwell J."/>
            <person name="Bellgard S.E."/>
            <person name="Bellgard M.I."/>
        </authorList>
    </citation>
    <scope>NUCLEOTIDE SEQUENCE</scope>
    <source>
        <tissue evidence="1">Shoot tissue taken approximately 20 cm above the soil surface</tissue>
    </source>
</reference>
<organism evidence="1">
    <name type="scientific">Arundo donax</name>
    <name type="common">Giant reed</name>
    <name type="synonym">Donax arundinaceus</name>
    <dbReference type="NCBI Taxonomy" id="35708"/>
    <lineage>
        <taxon>Eukaryota</taxon>
        <taxon>Viridiplantae</taxon>
        <taxon>Streptophyta</taxon>
        <taxon>Embryophyta</taxon>
        <taxon>Tracheophyta</taxon>
        <taxon>Spermatophyta</taxon>
        <taxon>Magnoliopsida</taxon>
        <taxon>Liliopsida</taxon>
        <taxon>Poales</taxon>
        <taxon>Poaceae</taxon>
        <taxon>PACMAD clade</taxon>
        <taxon>Arundinoideae</taxon>
        <taxon>Arundineae</taxon>
        <taxon>Arundo</taxon>
    </lineage>
</organism>
<sequence>MVGEYTRQEEIRREVKRHHAYLLETPRVEDSYRRHTNLLLKQRRWQRMETSAKEKRS</sequence>